<feature type="active site" description="Proton acceptor" evidence="4">
    <location>
        <position position="49"/>
    </location>
</feature>
<feature type="binding site" evidence="4">
    <location>
        <position position="106"/>
    </location>
    <ligand>
        <name>1-deoxy-D-xylulose 5-phosphate</name>
        <dbReference type="ChEBI" id="CHEBI:57792"/>
    </ligand>
</feature>
<comment type="similarity">
    <text evidence="4">Belongs to the PNP synthase family.</text>
</comment>
<dbReference type="GO" id="GO:0033856">
    <property type="term" value="F:pyridoxine 5'-phosphate synthase activity"/>
    <property type="evidence" value="ECO:0007669"/>
    <property type="project" value="UniProtKB-EC"/>
</dbReference>
<evidence type="ECO:0000313" key="7">
    <source>
        <dbReference type="Proteomes" id="UP001201985"/>
    </source>
</evidence>
<dbReference type="NCBIfam" id="NF003625">
    <property type="entry name" value="PRK05265.1-3"/>
    <property type="match status" value="1"/>
</dbReference>
<keyword evidence="7" id="KW-1185">Reference proteome</keyword>
<evidence type="ECO:0000256" key="3">
    <source>
        <dbReference type="ARBA" id="ARBA00023096"/>
    </source>
</evidence>
<dbReference type="EMBL" id="JALBUU010000079">
    <property type="protein sequence ID" value="MCI0755969.1"/>
    <property type="molecule type" value="Genomic_DNA"/>
</dbReference>
<comment type="catalytic activity">
    <reaction evidence="4">
        <text>3-amino-2-oxopropyl phosphate + 1-deoxy-D-xylulose 5-phosphate = pyridoxine 5'-phosphate + phosphate + 2 H2O + H(+)</text>
        <dbReference type="Rhea" id="RHEA:15265"/>
        <dbReference type="ChEBI" id="CHEBI:15377"/>
        <dbReference type="ChEBI" id="CHEBI:15378"/>
        <dbReference type="ChEBI" id="CHEBI:43474"/>
        <dbReference type="ChEBI" id="CHEBI:57279"/>
        <dbReference type="ChEBI" id="CHEBI:57792"/>
        <dbReference type="ChEBI" id="CHEBI:58589"/>
        <dbReference type="EC" id="2.6.99.2"/>
    </reaction>
</comment>
<comment type="caution">
    <text evidence="6">The sequence shown here is derived from an EMBL/GenBank/DDBJ whole genome shotgun (WGS) entry which is preliminary data.</text>
</comment>
<dbReference type="CDD" id="cd00003">
    <property type="entry name" value="PNPsynthase"/>
    <property type="match status" value="1"/>
</dbReference>
<reference evidence="6 7" key="1">
    <citation type="submission" date="2022-03" db="EMBL/GenBank/DDBJ databases">
        <title>Complete genome analysis of Roseomonas KG 17.1 : a prolific producer of plant growth promoters.</title>
        <authorList>
            <person name="Saadouli I."/>
            <person name="Najjari A."/>
            <person name="Mosbah A."/>
            <person name="Ouzari H.I."/>
        </authorList>
    </citation>
    <scope>NUCLEOTIDE SEQUENCE [LARGE SCALE GENOMIC DNA]</scope>
    <source>
        <strain evidence="6 7">KG17-1</strain>
    </source>
</reference>
<feature type="site" description="Transition state stabilizer" evidence="4">
    <location>
        <position position="157"/>
    </location>
</feature>
<protein>
    <recommendedName>
        <fullName evidence="4 5">Pyridoxine 5'-phosphate synthase</fullName>
        <shortName evidence="4">PNP synthase</shortName>
        <ecNumber evidence="4 5">2.6.99.2</ecNumber>
    </recommendedName>
</protein>
<dbReference type="InterPro" id="IPR004569">
    <property type="entry name" value="PyrdxlP_synth_PdxJ"/>
</dbReference>
<feature type="active site" description="Proton acceptor" evidence="4">
    <location>
        <position position="76"/>
    </location>
</feature>
<dbReference type="SUPFAM" id="SSF63892">
    <property type="entry name" value="Pyridoxine 5'-phosphate synthase"/>
    <property type="match status" value="1"/>
</dbReference>
<keyword evidence="3 4" id="KW-0664">Pyridoxine biosynthesis</keyword>
<feature type="binding site" evidence="4">
    <location>
        <position position="56"/>
    </location>
    <ligand>
        <name>1-deoxy-D-xylulose 5-phosphate</name>
        <dbReference type="ChEBI" id="CHEBI:57792"/>
    </ligand>
</feature>
<feature type="active site" description="Proton donor" evidence="4">
    <location>
        <position position="196"/>
    </location>
</feature>
<dbReference type="RefSeq" id="WP_241793715.1">
    <property type="nucleotide sequence ID" value="NZ_JALBUU010000079.1"/>
</dbReference>
<evidence type="ECO:0000313" key="6">
    <source>
        <dbReference type="EMBL" id="MCI0755969.1"/>
    </source>
</evidence>
<dbReference type="NCBIfam" id="TIGR00559">
    <property type="entry name" value="pdxJ"/>
    <property type="match status" value="1"/>
</dbReference>
<dbReference type="NCBIfam" id="NF003627">
    <property type="entry name" value="PRK05265.1-5"/>
    <property type="match status" value="1"/>
</dbReference>
<dbReference type="Pfam" id="PF03740">
    <property type="entry name" value="PdxJ"/>
    <property type="match status" value="1"/>
</dbReference>
<feature type="binding site" evidence="4">
    <location>
        <position position="13"/>
    </location>
    <ligand>
        <name>3-amino-2-oxopropyl phosphate</name>
        <dbReference type="ChEBI" id="CHEBI:57279"/>
    </ligand>
</feature>
<dbReference type="InterPro" id="IPR036130">
    <property type="entry name" value="Pyridoxine-5'_phos_synth"/>
</dbReference>
<keyword evidence="1 4" id="KW-0963">Cytoplasm</keyword>
<dbReference type="InterPro" id="IPR013785">
    <property type="entry name" value="Aldolase_TIM"/>
</dbReference>
<comment type="subunit">
    <text evidence="4">Homooctamer; tetramer of dimers.</text>
</comment>
<dbReference type="PANTHER" id="PTHR30456">
    <property type="entry name" value="PYRIDOXINE 5'-PHOSPHATE SYNTHASE"/>
    <property type="match status" value="1"/>
</dbReference>
<proteinExistence type="inferred from homology"/>
<evidence type="ECO:0000256" key="4">
    <source>
        <dbReference type="HAMAP-Rule" id="MF_00279"/>
    </source>
</evidence>
<feature type="binding site" evidence="4">
    <location>
        <position position="197"/>
    </location>
    <ligand>
        <name>3-amino-2-oxopropyl phosphate</name>
        <dbReference type="ChEBI" id="CHEBI:57279"/>
    </ligand>
</feature>
<dbReference type="HAMAP" id="MF_00279">
    <property type="entry name" value="PdxJ"/>
    <property type="match status" value="1"/>
</dbReference>
<organism evidence="6 7">
    <name type="scientific">Teichococcus vastitatis</name>
    <dbReference type="NCBI Taxonomy" id="2307076"/>
    <lineage>
        <taxon>Bacteria</taxon>
        <taxon>Pseudomonadati</taxon>
        <taxon>Pseudomonadota</taxon>
        <taxon>Alphaproteobacteria</taxon>
        <taxon>Acetobacterales</taxon>
        <taxon>Roseomonadaceae</taxon>
        <taxon>Roseomonas</taxon>
    </lineage>
</organism>
<evidence type="ECO:0000256" key="5">
    <source>
        <dbReference type="NCBIfam" id="TIGR00559"/>
    </source>
</evidence>
<evidence type="ECO:0000256" key="2">
    <source>
        <dbReference type="ARBA" id="ARBA00022679"/>
    </source>
</evidence>
<comment type="function">
    <text evidence="4">Catalyzes the complicated ring closure reaction between the two acyclic compounds 1-deoxy-D-xylulose-5-phosphate (DXP) and 3-amino-2-oxopropyl phosphate (1-amino-acetone-3-phosphate or AAP) to form pyridoxine 5'-phosphate (PNP) and inorganic phosphate.</text>
</comment>
<dbReference type="EC" id="2.6.99.2" evidence="4 5"/>
<keyword evidence="2 4" id="KW-0808">Transferase</keyword>
<accession>A0ABS9W9J2</accession>
<feature type="binding site" evidence="4">
    <location>
        <position position="24"/>
    </location>
    <ligand>
        <name>3-amino-2-oxopropyl phosphate</name>
        <dbReference type="ChEBI" id="CHEBI:57279"/>
    </ligand>
</feature>
<evidence type="ECO:0000256" key="1">
    <source>
        <dbReference type="ARBA" id="ARBA00022490"/>
    </source>
</evidence>
<comment type="subcellular location">
    <subcellularLocation>
        <location evidence="4">Cytoplasm</location>
    </subcellularLocation>
</comment>
<dbReference type="Gene3D" id="3.20.20.70">
    <property type="entry name" value="Aldolase class I"/>
    <property type="match status" value="1"/>
</dbReference>
<sequence length="250" mass="26389">MTPPPPPLRLSVNVDHVATLRNARGGQFPDPLEAARLCLQAGADGITIHLREDRRHIRDDDLRRIGAEPGLRLNFEMAATEEMVGLATTLRPAACCLVPEKRAELTTEGGLDVRGAGGFLGEAVGRLAAAGIEVSVFVEADPAQIEAAAVLGAQAVELHTGRYAEASPADRPPLLAHLRDGARAAEAAGLFCHAGHGLDFTTVRDLAALPQVVEVSIGHFLISQAVFEGLPSAVQRMREAIRIGRASISS</sequence>
<comment type="pathway">
    <text evidence="4">Cofactor biosynthesis; pyridoxine 5'-phosphate biosynthesis; pyridoxine 5'-phosphate from D-erythrose 4-phosphate: step 5/5.</text>
</comment>
<dbReference type="PANTHER" id="PTHR30456:SF0">
    <property type="entry name" value="PYRIDOXINE 5'-PHOSPHATE SYNTHASE"/>
    <property type="match status" value="1"/>
</dbReference>
<name>A0ABS9W9J2_9PROT</name>
<gene>
    <name evidence="4" type="primary">pdxJ</name>
    <name evidence="6" type="ORF">MON41_20080</name>
</gene>
<dbReference type="Proteomes" id="UP001201985">
    <property type="component" value="Unassembled WGS sequence"/>
</dbReference>
<feature type="binding site" evidence="4">
    <location>
        <begin position="15"/>
        <end position="16"/>
    </location>
    <ligand>
        <name>1-deoxy-D-xylulose 5-phosphate</name>
        <dbReference type="ChEBI" id="CHEBI:57792"/>
    </ligand>
</feature>
<dbReference type="NCBIfam" id="NF003624">
    <property type="entry name" value="PRK05265.1-2"/>
    <property type="match status" value="1"/>
</dbReference>
<feature type="binding site" evidence="4">
    <location>
        <begin position="218"/>
        <end position="219"/>
    </location>
    <ligand>
        <name>3-amino-2-oxopropyl phosphate</name>
        <dbReference type="ChEBI" id="CHEBI:57279"/>
    </ligand>
</feature>
<feature type="binding site" evidence="4">
    <location>
        <position position="51"/>
    </location>
    <ligand>
        <name>1-deoxy-D-xylulose 5-phosphate</name>
        <dbReference type="ChEBI" id="CHEBI:57792"/>
    </ligand>
</feature>